<sequence>MPQKRKKLGPGSITSYKFPMLKGQEKVDFYNWINKHVSTNGLITEALKIKFMIDTMKVASYKGGSCIENKVDETKEIEDIDILDDGSEKKLKSETIDIEGLKRMLRSVERS</sequence>
<gene>
    <name evidence="1" type="ORF">AN619_05030</name>
</gene>
<dbReference type="AlphaFoldDB" id="A0A140LA02"/>
<dbReference type="STRING" id="520762.AN619_05030"/>
<dbReference type="RefSeq" id="WP_068554777.1">
    <property type="nucleotide sequence ID" value="NZ_LOEE01000016.1"/>
</dbReference>
<evidence type="ECO:0000313" key="1">
    <source>
        <dbReference type="EMBL" id="KXG77377.1"/>
    </source>
</evidence>
<dbReference type="OrthoDB" id="9895462at2"/>
<accession>A0A140LA02</accession>
<organism evidence="1 2">
    <name type="scientific">Thermotalea metallivorans</name>
    <dbReference type="NCBI Taxonomy" id="520762"/>
    <lineage>
        <taxon>Bacteria</taxon>
        <taxon>Bacillati</taxon>
        <taxon>Bacillota</taxon>
        <taxon>Clostridia</taxon>
        <taxon>Peptostreptococcales</taxon>
        <taxon>Thermotaleaceae</taxon>
        <taxon>Thermotalea</taxon>
    </lineage>
</organism>
<keyword evidence="2" id="KW-1185">Reference proteome</keyword>
<proteinExistence type="predicted"/>
<dbReference type="EMBL" id="LOEE01000016">
    <property type="protein sequence ID" value="KXG77377.1"/>
    <property type="molecule type" value="Genomic_DNA"/>
</dbReference>
<comment type="caution">
    <text evidence="1">The sequence shown here is derived from an EMBL/GenBank/DDBJ whole genome shotgun (WGS) entry which is preliminary data.</text>
</comment>
<evidence type="ECO:0000313" key="2">
    <source>
        <dbReference type="Proteomes" id="UP000070456"/>
    </source>
</evidence>
<name>A0A140LA02_9FIRM</name>
<protein>
    <submittedName>
        <fullName evidence="1">Uncharacterized protein</fullName>
    </submittedName>
</protein>
<dbReference type="Proteomes" id="UP000070456">
    <property type="component" value="Unassembled WGS sequence"/>
</dbReference>
<reference evidence="1 2" key="1">
    <citation type="submission" date="2015-12" db="EMBL/GenBank/DDBJ databases">
        <title>Draft genome sequence of the thermoanaerobe Thermotalea metallivorans, an isolate from the runoff channel of the Great Artesian Basin, Australia.</title>
        <authorList>
            <person name="Patel B.K."/>
        </authorList>
    </citation>
    <scope>NUCLEOTIDE SEQUENCE [LARGE SCALE GENOMIC DNA]</scope>
    <source>
        <strain evidence="1 2">B2-1</strain>
    </source>
</reference>